<dbReference type="HOGENOM" id="CLU_231814_0_0_1"/>
<protein>
    <submittedName>
        <fullName evidence="2">LALA0S11e03026g1_1</fullName>
    </submittedName>
</protein>
<dbReference type="GO" id="GO:0035653">
    <property type="term" value="P:clathrin-coated vesicle cargo loading, AP-1-mediated"/>
    <property type="evidence" value="ECO:0007669"/>
    <property type="project" value="EnsemblFungi"/>
</dbReference>
<dbReference type="PANTHER" id="PTHR21663:SF0">
    <property type="entry name" value="HEAT REPEAT-CONTAINING PROTEIN 5B"/>
    <property type="match status" value="1"/>
</dbReference>
<dbReference type="InterPro" id="IPR040108">
    <property type="entry name" value="Laa1/Sip1/HEATR5"/>
</dbReference>
<evidence type="ECO:0000313" key="3">
    <source>
        <dbReference type="Proteomes" id="UP000054304"/>
    </source>
</evidence>
<organism evidence="2 3">
    <name type="scientific">Lachancea lanzarotensis</name>
    <dbReference type="NCBI Taxonomy" id="1245769"/>
    <lineage>
        <taxon>Eukaryota</taxon>
        <taxon>Fungi</taxon>
        <taxon>Dikarya</taxon>
        <taxon>Ascomycota</taxon>
        <taxon>Saccharomycotina</taxon>
        <taxon>Saccharomycetes</taxon>
        <taxon>Saccharomycetales</taxon>
        <taxon>Saccharomycetaceae</taxon>
        <taxon>Lachancea</taxon>
    </lineage>
</organism>
<gene>
    <name evidence="2" type="ORF">LALA0_S11e03026g</name>
</gene>
<evidence type="ECO:0000313" key="2">
    <source>
        <dbReference type="EMBL" id="CEP64391.1"/>
    </source>
</evidence>
<dbReference type="RefSeq" id="XP_022630598.1">
    <property type="nucleotide sequence ID" value="XM_022775226.1"/>
</dbReference>
<dbReference type="GO" id="GO:0008104">
    <property type="term" value="P:intracellular protein localization"/>
    <property type="evidence" value="ECO:0007669"/>
    <property type="project" value="EnsemblFungi"/>
</dbReference>
<dbReference type="GO" id="GO:0005794">
    <property type="term" value="C:Golgi apparatus"/>
    <property type="evidence" value="ECO:0007669"/>
    <property type="project" value="TreeGrafter"/>
</dbReference>
<dbReference type="InterPro" id="IPR046837">
    <property type="entry name" value="Laa1/Sip1/HEATR5-like_HEAT"/>
</dbReference>
<dbReference type="Pfam" id="PF20210">
    <property type="entry name" value="Laa1_Sip1_HTR5"/>
    <property type="match status" value="1"/>
</dbReference>
<proteinExistence type="predicted"/>
<reference evidence="2 3" key="1">
    <citation type="submission" date="2014-12" db="EMBL/GenBank/DDBJ databases">
        <authorList>
            <person name="Neuveglise Cecile"/>
        </authorList>
    </citation>
    <scope>NUCLEOTIDE SEQUENCE [LARGE SCALE GENOMIC DNA]</scope>
    <source>
        <strain evidence="2 3">CBS 12615</strain>
    </source>
</reference>
<dbReference type="GO" id="GO:0016020">
    <property type="term" value="C:membrane"/>
    <property type="evidence" value="ECO:0007669"/>
    <property type="project" value="TreeGrafter"/>
</dbReference>
<name>A0A0C7MWL0_9SACH</name>
<keyword evidence="3" id="KW-1185">Reference proteome</keyword>
<dbReference type="SUPFAM" id="SSF48371">
    <property type="entry name" value="ARM repeat"/>
    <property type="match status" value="3"/>
</dbReference>
<dbReference type="STRING" id="1245769.A0A0C7MWL0"/>
<dbReference type="InterPro" id="IPR057981">
    <property type="entry name" value="TPR_LAA1-like_C"/>
</dbReference>
<feature type="domain" description="LAA1-like C-terminal TPR repeats" evidence="1">
    <location>
        <begin position="1833"/>
        <end position="1958"/>
    </location>
</feature>
<dbReference type="OrthoDB" id="192608at2759"/>
<evidence type="ECO:0000259" key="1">
    <source>
        <dbReference type="Pfam" id="PF25808"/>
    </source>
</evidence>
<accession>A0A0C7MWL0</accession>
<dbReference type="PANTHER" id="PTHR21663">
    <property type="entry name" value="HYPOTHETICAL HEAT DOMAIN-CONTAINING"/>
    <property type="match status" value="1"/>
</dbReference>
<dbReference type="EMBL" id="LN736370">
    <property type="protein sequence ID" value="CEP64391.1"/>
    <property type="molecule type" value="Genomic_DNA"/>
</dbReference>
<dbReference type="GO" id="GO:0030139">
    <property type="term" value="C:endocytic vesicle"/>
    <property type="evidence" value="ECO:0007669"/>
    <property type="project" value="TreeGrafter"/>
</dbReference>
<dbReference type="InterPro" id="IPR016024">
    <property type="entry name" value="ARM-type_fold"/>
</dbReference>
<dbReference type="GO" id="GO:0042147">
    <property type="term" value="P:retrograde transport, endosome to Golgi"/>
    <property type="evidence" value="ECO:0007669"/>
    <property type="project" value="EnsemblFungi"/>
</dbReference>
<dbReference type="Proteomes" id="UP000054304">
    <property type="component" value="Unassembled WGS sequence"/>
</dbReference>
<dbReference type="GO" id="GO:0006897">
    <property type="term" value="P:endocytosis"/>
    <property type="evidence" value="ECO:0007669"/>
    <property type="project" value="TreeGrafter"/>
</dbReference>
<dbReference type="GeneID" id="34687939"/>
<sequence>MEPLSPNDLVDVLRLSSQREHELLTWTTNKLNKKNEFNVQTTNHIKIQLRQLIDDFANDREFTINLSLVMCRQISSLYTWSMKSLADNDFYDDALYLASILCEEDLSQAKTKKKSKTKSYAYSPAKFLSVVCLIHLIEFRPQQLASLLPLVLPDVLKNIKKAQEKEKYMHAVFLTQLMLLVSVAFKNSAQIDPAITTKFTKIAKHALDRVKTDDQMLPKSFLNAIIHTYAYLYKDLTFVETQSSGSPLETLKTKFFLNGYGLYGLSSDELRQETATCLGEVLNNWCSERKVVSLNDVLDFFSDIFVTIPNRSVRAGTFEALAHFLGITLSEHGKMLEDSAYLHIISRVAFSIFTNRAIKEQKLDNISKYMKFFETLHLLFLRYFPESGRLLMLYSIFDCEKDNSTCLLEDREGEVFFPTIIFLKLAGILIDDLSSMFITNSRNLLVMKSKLLELSTSNNFQIRVHASQCLQTYLRHAPHLIPDILQSSLDSLTNELFSTSALSFSKCHGYTFLLANLFRVCDPEYVPSELVMRVNIFATTILKDHPPSGGLASYNKQLFSWILLCGFMNYSDMDLLRVQSSQLFLFWKGILAHSFSYRDEDELYKNIELRNHALACLLAYLNRIDLNADIAKQVFFLLTKCSTFNNSIQLKNKSIDNVLLQNENRILQTYLKVHEFVKKEFNSAVLILIVKNFADPNLYYEAHRPVLDNISVSADGYSRRNVTDSEGLNLRSLLCDESGFGYGLSSKIYDFNIDELNIKTGSNFTPRSLKPYEGDSGYWFSPYESEVYTPISSVLSYDSLILLYGAGGYTSRDKYSPRVTTSIVNSSIEVFSLIFPYLNEKIQYSVLESMNSSLFSKKTVTMRSIAIASNCCVALLGALEIIQGKDLKLQPPVANLMLKMLKGIPFLEDEFMTRLKAECAGLIISSTTFANDPDADLEVEYFPDVSDVMIKDILDHDDPFSRVFNILSICRAFKQKRRKLNFRTTLDLVESLIKDPHPIVHTWSVEALSILIEGASILDVSTASRVLHLLEHLVLDEKYGKNSTAAWGLNYSLKFDSQLIMAKTVFAITQRLGPELEMLSPSTMEEFNNLVCVMAGSCDSIEHYYAICTVTHLSAFKMLDIVNPIEFVPSAMTFLERAFSISLYPCSNSELFNENIPDHRGPYNELLIEAIFEFMGQLVRLDLIDETFEDVENTVWRYFSIFSDCKGPEIFLNEWFVHTCSLTLSWSNKLYNLFFMTRQKLANLDRIRKGPEQDARKTADETGGFLSRSEIIDVEEKAFTSEFGAASKVDALSWRFRLFILDLMARLFNGGASNKLVSSLGSKLQKVIKLCFTASAMKNPHMKRRGIELLGAVLETFLTLGHSTGISSLHEEEAHIISALMPAFEEGSSPVILPIAINTCAQYLCLCYSDSKRSSRAVEILVDLLAKIMEKPDTFSCGEVKVCTPTCKSKVEVAVLNSWALVTLAAVKKQNSDLIELSRPFWNTLTPLWIIFLREFISSRNVETSNSAIAVAVDGAIADREMLAYESVWINFTEAICAVYSESKETLLSCLTEDDLESFVFVVYAHSLQHLTLNFEDEKSRLRTLDGIRNIVTIDTPCAELFSDDNIEEAVEVFERIVLTGSSLQLFKLVDVIEGLALRYFETLSDGPEFLECAGKIYLLLRVVMMIITFKLPFLKGDVAEQSLRELGSEEVSLLNKCFTSISKLLCKFPVEFRMDLSACMLFVAGQVFESNERDTIAPGILPLLEQITNISDPSEEEKNLIVIFFKAEKDSILKKLPTDLSLSVLFLLQGFDRSSLTDSDVNSIVDIMKSSLIKGTCPITTLSLFGVYLDQRTDSVSCREIVRRFVAWLFAFLQDKGKPADFKKVKLGIELLMSFTKTICEKSTDVQASLLTLVLSVLLSIYGTRIDGRIFIVTKITELFQLFTDTCKNVVTHRLDDNYKNLFSKVVAASSDANRENPLPNSNQIQLRSFV</sequence>
<dbReference type="Pfam" id="PF25808">
    <property type="entry name" value="TPR_LAA1_C"/>
    <property type="match status" value="1"/>
</dbReference>
<dbReference type="GO" id="GO:0005829">
    <property type="term" value="C:cytosol"/>
    <property type="evidence" value="ECO:0007669"/>
    <property type="project" value="GOC"/>
</dbReference>